<dbReference type="InterPro" id="IPR007472">
    <property type="entry name" value="N-end_Aminoacyl_Trfase_C"/>
</dbReference>
<dbReference type="EC" id="2.3.2.29" evidence="4"/>
<dbReference type="Pfam" id="PF04377">
    <property type="entry name" value="ATE_C"/>
    <property type="match status" value="1"/>
</dbReference>
<dbReference type="InterPro" id="IPR030700">
    <property type="entry name" value="N-end_Aminoacyl_Trfase"/>
</dbReference>
<evidence type="ECO:0000259" key="6">
    <source>
        <dbReference type="Pfam" id="PF04377"/>
    </source>
</evidence>
<protein>
    <recommendedName>
        <fullName evidence="4">Aspartate/glutamate leucyltransferase</fullName>
        <ecNumber evidence="4">2.3.2.29</ecNumber>
    </recommendedName>
</protein>
<dbReference type="NCBIfam" id="NF002345">
    <property type="entry name" value="PRK01305.2-2"/>
    <property type="match status" value="1"/>
</dbReference>
<evidence type="ECO:0000259" key="5">
    <source>
        <dbReference type="Pfam" id="PF04376"/>
    </source>
</evidence>
<comment type="subcellular location">
    <subcellularLocation>
        <location evidence="4">Cytoplasm</location>
    </subcellularLocation>
</comment>
<comment type="function">
    <text evidence="4">Functions in the N-end rule pathway of protein degradation where it conjugates Leu from its aminoacyl-tRNA to the N-termini of proteins containing an N-terminal aspartate or glutamate.</text>
</comment>
<feature type="domain" description="N-end rule aminoacyl transferase C-terminal" evidence="6">
    <location>
        <begin position="104"/>
        <end position="224"/>
    </location>
</feature>
<dbReference type="Pfam" id="PF04376">
    <property type="entry name" value="ATE_N"/>
    <property type="match status" value="1"/>
</dbReference>
<keyword evidence="8" id="KW-1185">Reference proteome</keyword>
<comment type="catalytic activity">
    <reaction evidence="4">
        <text>N-terminal L-glutamyl-[protein] + L-leucyl-tRNA(Leu) = N-terminal L-leucyl-L-glutamyl-[protein] + tRNA(Leu) + H(+)</text>
        <dbReference type="Rhea" id="RHEA:50412"/>
        <dbReference type="Rhea" id="RHEA-COMP:9613"/>
        <dbReference type="Rhea" id="RHEA-COMP:9622"/>
        <dbReference type="Rhea" id="RHEA-COMP:12664"/>
        <dbReference type="Rhea" id="RHEA-COMP:12668"/>
        <dbReference type="ChEBI" id="CHEBI:15378"/>
        <dbReference type="ChEBI" id="CHEBI:64721"/>
        <dbReference type="ChEBI" id="CHEBI:78442"/>
        <dbReference type="ChEBI" id="CHEBI:78494"/>
        <dbReference type="ChEBI" id="CHEBI:133041"/>
        <dbReference type="EC" id="2.3.2.29"/>
    </reaction>
</comment>
<comment type="caution">
    <text evidence="7">The sequence shown here is derived from an EMBL/GenBank/DDBJ whole genome shotgun (WGS) entry which is preliminary data.</text>
</comment>
<dbReference type="HAMAP" id="MF_00689">
    <property type="entry name" value="Bpt"/>
    <property type="match status" value="1"/>
</dbReference>
<keyword evidence="2 4" id="KW-0808">Transferase</keyword>
<comment type="catalytic activity">
    <reaction evidence="4">
        <text>N-terminal L-aspartyl-[protein] + L-leucyl-tRNA(Leu) = N-terminal L-leucyl-L-aspartyl-[protein] + tRNA(Leu) + H(+)</text>
        <dbReference type="Rhea" id="RHEA:50420"/>
        <dbReference type="Rhea" id="RHEA-COMP:9613"/>
        <dbReference type="Rhea" id="RHEA-COMP:9622"/>
        <dbReference type="Rhea" id="RHEA-COMP:12669"/>
        <dbReference type="Rhea" id="RHEA-COMP:12674"/>
        <dbReference type="ChEBI" id="CHEBI:15378"/>
        <dbReference type="ChEBI" id="CHEBI:64720"/>
        <dbReference type="ChEBI" id="CHEBI:78442"/>
        <dbReference type="ChEBI" id="CHEBI:78494"/>
        <dbReference type="ChEBI" id="CHEBI:133042"/>
        <dbReference type="EC" id="2.3.2.29"/>
    </reaction>
</comment>
<proteinExistence type="inferred from homology"/>
<accession>A0ABT0N703</accession>
<evidence type="ECO:0000256" key="2">
    <source>
        <dbReference type="ARBA" id="ARBA00022679"/>
    </source>
</evidence>
<dbReference type="SUPFAM" id="SSF55729">
    <property type="entry name" value="Acyl-CoA N-acyltransferases (Nat)"/>
    <property type="match status" value="1"/>
</dbReference>
<organism evidence="7 8">
    <name type="scientific">Shewanella corallii</name>
    <dbReference type="NCBI Taxonomy" id="560080"/>
    <lineage>
        <taxon>Bacteria</taxon>
        <taxon>Pseudomonadati</taxon>
        <taxon>Pseudomonadota</taxon>
        <taxon>Gammaproteobacteria</taxon>
        <taxon>Alteromonadales</taxon>
        <taxon>Shewanellaceae</taxon>
        <taxon>Shewanella</taxon>
    </lineage>
</organism>
<dbReference type="PANTHER" id="PTHR21367">
    <property type="entry name" value="ARGININE-TRNA-PROTEIN TRANSFERASE 1"/>
    <property type="match status" value="1"/>
</dbReference>
<dbReference type="PANTHER" id="PTHR21367:SF1">
    <property type="entry name" value="ARGINYL-TRNA--PROTEIN TRANSFERASE 1"/>
    <property type="match status" value="1"/>
</dbReference>
<evidence type="ECO:0000313" key="7">
    <source>
        <dbReference type="EMBL" id="MCL2914223.1"/>
    </source>
</evidence>
<sequence>MNSTKTQVAIGISQPYQCNYLPDQQEQLLIIQEAVDDTIFERLLALGFRRSGNAIYKPRCPSCNACLPVRVPVNELKLSKSQKRTLSRNKDLHWRVTEQVEESHYPLYEKYIRLRHFDGPMFPASEEQFAQFLTCNWMQPRYIELFNKDKLIAVAVTDYLPNSLSAIYTYFDPDEERRSLGNLMVLLQCRLAKLLDKEFLYLGYQIDANVKMCYKRRYQPYQLLTGQGWQYGS</sequence>
<evidence type="ECO:0000256" key="4">
    <source>
        <dbReference type="HAMAP-Rule" id="MF_00689"/>
    </source>
</evidence>
<keyword evidence="3 4" id="KW-0012">Acyltransferase</keyword>
<dbReference type="InterPro" id="IPR016181">
    <property type="entry name" value="Acyl_CoA_acyltransferase"/>
</dbReference>
<dbReference type="NCBIfam" id="NF002346">
    <property type="entry name" value="PRK01305.2-3"/>
    <property type="match status" value="1"/>
</dbReference>
<evidence type="ECO:0000313" key="8">
    <source>
        <dbReference type="Proteomes" id="UP001202831"/>
    </source>
</evidence>
<dbReference type="EMBL" id="JAKIKT010000003">
    <property type="protein sequence ID" value="MCL2914223.1"/>
    <property type="molecule type" value="Genomic_DNA"/>
</dbReference>
<name>A0ABT0N703_9GAMM</name>
<keyword evidence="1 4" id="KW-0963">Cytoplasm</keyword>
<dbReference type="NCBIfam" id="NF002342">
    <property type="entry name" value="PRK01305.1-3"/>
    <property type="match status" value="1"/>
</dbReference>
<gene>
    <name evidence="4" type="primary">bpt</name>
    <name evidence="7" type="ORF">L2725_10635</name>
</gene>
<reference evidence="7 8" key="1">
    <citation type="submission" date="2022-01" db="EMBL/GenBank/DDBJ databases">
        <title>Whole genome-based taxonomy of the Shewanellaceae.</title>
        <authorList>
            <person name="Martin-Rodriguez A.J."/>
        </authorList>
    </citation>
    <scope>NUCLEOTIDE SEQUENCE [LARGE SCALE GENOMIC DNA]</scope>
    <source>
        <strain evidence="7 8">DSM 21332</strain>
    </source>
</reference>
<dbReference type="NCBIfam" id="NF002341">
    <property type="entry name" value="PRK01305.1-1"/>
    <property type="match status" value="1"/>
</dbReference>
<dbReference type="RefSeq" id="WP_249248942.1">
    <property type="nucleotide sequence ID" value="NZ_JAKIKT010000003.1"/>
</dbReference>
<comment type="similarity">
    <text evidence="4">Belongs to the R-transferase family. Bpt subfamily.</text>
</comment>
<evidence type="ECO:0000256" key="1">
    <source>
        <dbReference type="ARBA" id="ARBA00022490"/>
    </source>
</evidence>
<dbReference type="InterPro" id="IPR007471">
    <property type="entry name" value="N-end_Aminoacyl_Trfase_N"/>
</dbReference>
<evidence type="ECO:0000256" key="3">
    <source>
        <dbReference type="ARBA" id="ARBA00023315"/>
    </source>
</evidence>
<dbReference type="InterPro" id="IPR017138">
    <property type="entry name" value="Asp_Glu_LeuTrfase"/>
</dbReference>
<dbReference type="NCBIfam" id="NF002347">
    <property type="entry name" value="PRK01305.2-4"/>
    <property type="match status" value="1"/>
</dbReference>
<dbReference type="Proteomes" id="UP001202831">
    <property type="component" value="Unassembled WGS sequence"/>
</dbReference>
<feature type="domain" description="N-end aminoacyl transferase N-terminal" evidence="5">
    <location>
        <begin position="16"/>
        <end position="84"/>
    </location>
</feature>
<dbReference type="GO" id="GO:0004057">
    <property type="term" value="F:arginyl-tRNA--protein transferase activity"/>
    <property type="evidence" value="ECO:0007669"/>
    <property type="project" value="UniProtKB-EC"/>
</dbReference>
<dbReference type="PIRSF" id="PIRSF037208">
    <property type="entry name" value="ATE_pro_prd"/>
    <property type="match status" value="1"/>
</dbReference>